<evidence type="ECO:0000259" key="1">
    <source>
        <dbReference type="Pfam" id="PF10988"/>
    </source>
</evidence>
<keyword evidence="3" id="KW-1185">Reference proteome</keyword>
<reference evidence="2 3" key="1">
    <citation type="submission" date="2018-09" db="EMBL/GenBank/DDBJ databases">
        <authorList>
            <consortium name="Pathogen Informatics"/>
        </authorList>
    </citation>
    <scope>NUCLEOTIDE SEQUENCE [LARGE SCALE GENOMIC DNA]</scope>
    <source>
        <strain evidence="2 3">OH-22767</strain>
    </source>
</reference>
<feature type="domain" description="Putative auto-transporter adhesin head GIN" evidence="1">
    <location>
        <begin position="39"/>
        <end position="219"/>
    </location>
</feature>
<evidence type="ECO:0000313" key="3">
    <source>
        <dbReference type="Proteomes" id="UP000262142"/>
    </source>
</evidence>
<organism evidence="2 3">
    <name type="scientific">Candidatus Ornithobacterium hominis</name>
    <dbReference type="NCBI Taxonomy" id="2497989"/>
    <lineage>
        <taxon>Bacteria</taxon>
        <taxon>Pseudomonadati</taxon>
        <taxon>Bacteroidota</taxon>
        <taxon>Flavobacteriia</taxon>
        <taxon>Flavobacteriales</taxon>
        <taxon>Weeksellaceae</taxon>
        <taxon>Ornithobacterium</taxon>
    </lineage>
</organism>
<evidence type="ECO:0000313" key="2">
    <source>
        <dbReference type="EMBL" id="SZD71537.1"/>
    </source>
</evidence>
<gene>
    <name evidence="2" type="ORF">SAMEA104719789_00585</name>
</gene>
<sequence>MKYSSIFLLFILFIFSSCQKEIGGEGEAGIAQDFMLEKFNDVQAKGIFKLLLIENDSAYVSVQTHQNLIENINIYVQRGTLHIEEKQPVSSFESYVVYLYYNDLKKVEIQEKVLCEPADKIIQDKLELKAYGDAKFDAFDIETEELSLRAENSSSIRIKGLAKNAKFKAKNQAQINATEMRARVVDLDLAGEAEVQASIEDEIKGRVLDNSVIRYTGNPQKNIEVKDHAQVVKE</sequence>
<dbReference type="RefSeq" id="WP_165846413.1">
    <property type="nucleotide sequence ID" value="NZ_OX579588.1"/>
</dbReference>
<dbReference type="PROSITE" id="PS51257">
    <property type="entry name" value="PROKAR_LIPOPROTEIN"/>
    <property type="match status" value="1"/>
</dbReference>
<name>A0A383TW27_9FLAO</name>
<dbReference type="EMBL" id="UNSC01000002">
    <property type="protein sequence ID" value="SZD71537.1"/>
    <property type="molecule type" value="Genomic_DNA"/>
</dbReference>
<protein>
    <submittedName>
        <fullName evidence="2">Protein of uncharacterized function (DUF2807)</fullName>
    </submittedName>
</protein>
<dbReference type="Proteomes" id="UP000262142">
    <property type="component" value="Unassembled WGS sequence"/>
</dbReference>
<dbReference type="Gene3D" id="2.160.20.120">
    <property type="match status" value="1"/>
</dbReference>
<accession>A0A383TW27</accession>
<proteinExistence type="predicted"/>
<dbReference type="Pfam" id="PF10988">
    <property type="entry name" value="DUF2807"/>
    <property type="match status" value="1"/>
</dbReference>
<dbReference type="AlphaFoldDB" id="A0A383TW27"/>
<dbReference type="InterPro" id="IPR021255">
    <property type="entry name" value="DUF2807"/>
</dbReference>